<dbReference type="EMBL" id="CAJNOQ010006997">
    <property type="protein sequence ID" value="CAF1154549.1"/>
    <property type="molecule type" value="Genomic_DNA"/>
</dbReference>
<comment type="subcellular location">
    <subcellularLocation>
        <location evidence="1">Endomembrane system</location>
    </subcellularLocation>
</comment>
<dbReference type="GO" id="GO:0051400">
    <property type="term" value="F:BH domain binding"/>
    <property type="evidence" value="ECO:0007669"/>
    <property type="project" value="TreeGrafter"/>
</dbReference>
<organism evidence="9 11">
    <name type="scientific">Didymodactylos carnosus</name>
    <dbReference type="NCBI Taxonomy" id="1234261"/>
    <lineage>
        <taxon>Eukaryota</taxon>
        <taxon>Metazoa</taxon>
        <taxon>Spiralia</taxon>
        <taxon>Gnathifera</taxon>
        <taxon>Rotifera</taxon>
        <taxon>Eurotatoria</taxon>
        <taxon>Bdelloidea</taxon>
        <taxon>Philodinida</taxon>
        <taxon>Philodinidae</taxon>
        <taxon>Didymodactylos</taxon>
    </lineage>
</organism>
<accession>A0A814T7K0</accession>
<evidence type="ECO:0000256" key="1">
    <source>
        <dbReference type="ARBA" id="ARBA00004308"/>
    </source>
</evidence>
<dbReference type="Gene3D" id="1.10.437.10">
    <property type="entry name" value="Blc2-like"/>
    <property type="match status" value="1"/>
</dbReference>
<sequence length="201" mass="23133">MSTLSPIENPQVLKSIQKEAIHIASYLSSCSPLYSSANSKISHHCQLMSRHVERLKYRHEILFTGLARKFDLECQQIATTTTHTNLTISNVFCQKLLHMYNYLFADKQITWGRIITLYSFAQFLIQRIQKQDAEQAQRIGLLTGQYVASRLAKWIMNNGGWESLENFTDDADKMNDTYHTLFAFAITCLGISLFVLFLVVR</sequence>
<evidence type="ECO:0000313" key="9">
    <source>
        <dbReference type="EMBL" id="CAF1154549.1"/>
    </source>
</evidence>
<dbReference type="PANTHER" id="PTHR11256">
    <property type="entry name" value="BCL-2 RELATED"/>
    <property type="match status" value="1"/>
</dbReference>
<comment type="similarity">
    <text evidence="2">Belongs to the Bcl-2 family.</text>
</comment>
<keyword evidence="5 7" id="KW-1133">Transmembrane helix</keyword>
<dbReference type="InterPro" id="IPR002475">
    <property type="entry name" value="Bcl2-like"/>
</dbReference>
<protein>
    <recommendedName>
        <fullName evidence="8">Bcl-2 Bcl-2 homology region 1-3 domain-containing protein</fullName>
    </recommendedName>
</protein>
<feature type="domain" description="Bcl-2 Bcl-2 homology region 1-3" evidence="8">
    <location>
        <begin position="48"/>
        <end position="161"/>
    </location>
</feature>
<dbReference type="PRINTS" id="PR01862">
    <property type="entry name" value="BCL2FAMILY"/>
</dbReference>
<keyword evidence="11" id="KW-1185">Reference proteome</keyword>
<evidence type="ECO:0000256" key="4">
    <source>
        <dbReference type="ARBA" id="ARBA00022703"/>
    </source>
</evidence>
<keyword evidence="6 7" id="KW-0472">Membrane</keyword>
<evidence type="ECO:0000256" key="6">
    <source>
        <dbReference type="ARBA" id="ARBA00023136"/>
    </source>
</evidence>
<dbReference type="OrthoDB" id="6021377at2759"/>
<feature type="transmembrane region" description="Helical" evidence="7">
    <location>
        <begin position="181"/>
        <end position="200"/>
    </location>
</feature>
<evidence type="ECO:0000256" key="5">
    <source>
        <dbReference type="ARBA" id="ARBA00022989"/>
    </source>
</evidence>
<dbReference type="PROSITE" id="PS50062">
    <property type="entry name" value="BCL2_FAMILY"/>
    <property type="match status" value="1"/>
</dbReference>
<dbReference type="Pfam" id="PF00452">
    <property type="entry name" value="Bcl-2"/>
    <property type="match status" value="1"/>
</dbReference>
<evidence type="ECO:0000256" key="2">
    <source>
        <dbReference type="ARBA" id="ARBA00009458"/>
    </source>
</evidence>
<evidence type="ECO:0000256" key="7">
    <source>
        <dbReference type="SAM" id="Phobius"/>
    </source>
</evidence>
<dbReference type="InterPro" id="IPR036834">
    <property type="entry name" value="Bcl-2-like_sf"/>
</dbReference>
<dbReference type="GO" id="GO:0001836">
    <property type="term" value="P:release of cytochrome c from mitochondria"/>
    <property type="evidence" value="ECO:0007669"/>
    <property type="project" value="TreeGrafter"/>
</dbReference>
<evidence type="ECO:0000313" key="10">
    <source>
        <dbReference type="EMBL" id="CAF3917984.1"/>
    </source>
</evidence>
<dbReference type="SUPFAM" id="SSF56854">
    <property type="entry name" value="Bcl-2 inhibitors of programmed cell death"/>
    <property type="match status" value="1"/>
</dbReference>
<dbReference type="GO" id="GO:0008630">
    <property type="term" value="P:intrinsic apoptotic signaling pathway in response to DNA damage"/>
    <property type="evidence" value="ECO:0007669"/>
    <property type="project" value="TreeGrafter"/>
</dbReference>
<evidence type="ECO:0000259" key="8">
    <source>
        <dbReference type="SMART" id="SM00337"/>
    </source>
</evidence>
<keyword evidence="3 7" id="KW-0812">Transmembrane</keyword>
<dbReference type="GO" id="GO:0012505">
    <property type="term" value="C:endomembrane system"/>
    <property type="evidence" value="ECO:0007669"/>
    <property type="project" value="UniProtKB-SubCell"/>
</dbReference>
<dbReference type="GO" id="GO:0005741">
    <property type="term" value="C:mitochondrial outer membrane"/>
    <property type="evidence" value="ECO:0007669"/>
    <property type="project" value="TreeGrafter"/>
</dbReference>
<evidence type="ECO:0000313" key="11">
    <source>
        <dbReference type="Proteomes" id="UP000663829"/>
    </source>
</evidence>
<name>A0A814T7K0_9BILA</name>
<comment type="caution">
    <text evidence="9">The sequence shown here is derived from an EMBL/GenBank/DDBJ whole genome shotgun (WGS) entry which is preliminary data.</text>
</comment>
<dbReference type="InterPro" id="IPR046371">
    <property type="entry name" value="Bcl-2_BH1-3"/>
</dbReference>
<keyword evidence="4" id="KW-0053">Apoptosis</keyword>
<dbReference type="SMART" id="SM00337">
    <property type="entry name" value="BCL"/>
    <property type="match status" value="1"/>
</dbReference>
<dbReference type="Proteomes" id="UP000663829">
    <property type="component" value="Unassembled WGS sequence"/>
</dbReference>
<dbReference type="AlphaFoldDB" id="A0A814T7K0"/>
<evidence type="ECO:0000256" key="3">
    <source>
        <dbReference type="ARBA" id="ARBA00022692"/>
    </source>
</evidence>
<gene>
    <name evidence="9" type="ORF">GPM918_LOCUS21360</name>
    <name evidence="10" type="ORF">SRO942_LOCUS21357</name>
</gene>
<dbReference type="EMBL" id="CAJOBC010006996">
    <property type="protein sequence ID" value="CAF3917984.1"/>
    <property type="molecule type" value="Genomic_DNA"/>
</dbReference>
<reference evidence="9" key="1">
    <citation type="submission" date="2021-02" db="EMBL/GenBank/DDBJ databases">
        <authorList>
            <person name="Nowell W R."/>
        </authorList>
    </citation>
    <scope>NUCLEOTIDE SEQUENCE</scope>
</reference>
<dbReference type="InterPro" id="IPR026298">
    <property type="entry name" value="Bcl-2_fam"/>
</dbReference>
<proteinExistence type="inferred from homology"/>
<dbReference type="GO" id="GO:0042981">
    <property type="term" value="P:regulation of apoptotic process"/>
    <property type="evidence" value="ECO:0007669"/>
    <property type="project" value="InterPro"/>
</dbReference>
<dbReference type="Proteomes" id="UP000681722">
    <property type="component" value="Unassembled WGS sequence"/>
</dbReference>
<dbReference type="GO" id="GO:0097192">
    <property type="term" value="P:extrinsic apoptotic signaling pathway in absence of ligand"/>
    <property type="evidence" value="ECO:0007669"/>
    <property type="project" value="TreeGrafter"/>
</dbReference>
<dbReference type="PANTHER" id="PTHR11256:SF47">
    <property type="entry name" value="BCL-2-LIKE PROTEIN 10"/>
    <property type="match status" value="1"/>
</dbReference>